<dbReference type="OrthoDB" id="157184at2"/>
<dbReference type="CDD" id="cd06261">
    <property type="entry name" value="TM_PBP2"/>
    <property type="match status" value="1"/>
</dbReference>
<proteinExistence type="inferred from homology"/>
<feature type="transmembrane region" description="Helical" evidence="7">
    <location>
        <begin position="263"/>
        <end position="282"/>
    </location>
</feature>
<evidence type="ECO:0000256" key="6">
    <source>
        <dbReference type="ARBA" id="ARBA00023136"/>
    </source>
</evidence>
<feature type="transmembrane region" description="Helical" evidence="7">
    <location>
        <begin position="78"/>
        <end position="100"/>
    </location>
</feature>
<evidence type="ECO:0000256" key="2">
    <source>
        <dbReference type="ARBA" id="ARBA00022448"/>
    </source>
</evidence>
<dbReference type="PROSITE" id="PS50928">
    <property type="entry name" value="ABC_TM1"/>
    <property type="match status" value="1"/>
</dbReference>
<keyword evidence="2 7" id="KW-0813">Transport</keyword>
<keyword evidence="3" id="KW-1003">Cell membrane</keyword>
<accession>A0A2K9P195</accession>
<protein>
    <submittedName>
        <fullName evidence="9">Binding-protein-dependent transport systems inner membrane component</fullName>
    </submittedName>
</protein>
<keyword evidence="4 7" id="KW-0812">Transmembrane</keyword>
<dbReference type="SUPFAM" id="SSF161098">
    <property type="entry name" value="MetI-like"/>
    <property type="match status" value="1"/>
</dbReference>
<dbReference type="GO" id="GO:0005886">
    <property type="term" value="C:plasma membrane"/>
    <property type="evidence" value="ECO:0007669"/>
    <property type="project" value="UniProtKB-SubCell"/>
</dbReference>
<reference evidence="9 10" key="1">
    <citation type="submission" date="2017-04" db="EMBL/GenBank/DDBJ databases">
        <title>Monoglobus pectinilyticus 14 draft genome.</title>
        <authorList>
            <person name="Kim C."/>
            <person name="Rosendale D.I."/>
            <person name="Kelly W.J."/>
            <person name="Tannock G.W."/>
            <person name="Patchett M.L."/>
            <person name="Jordens J.Z."/>
        </authorList>
    </citation>
    <scope>NUCLEOTIDE SEQUENCE [LARGE SCALE GENOMIC DNA]</scope>
    <source>
        <strain evidence="9 10">14</strain>
    </source>
</reference>
<dbReference type="InterPro" id="IPR035906">
    <property type="entry name" value="MetI-like_sf"/>
</dbReference>
<name>A0A2K9P195_9FIRM</name>
<feature type="domain" description="ABC transmembrane type-1" evidence="8">
    <location>
        <begin position="75"/>
        <end position="274"/>
    </location>
</feature>
<evidence type="ECO:0000256" key="4">
    <source>
        <dbReference type="ARBA" id="ARBA00022692"/>
    </source>
</evidence>
<dbReference type="AlphaFoldDB" id="A0A2K9P195"/>
<evidence type="ECO:0000313" key="10">
    <source>
        <dbReference type="Proteomes" id="UP000235589"/>
    </source>
</evidence>
<comment type="subcellular location">
    <subcellularLocation>
        <location evidence="1 7">Cell membrane</location>
        <topology evidence="1 7">Multi-pass membrane protein</topology>
    </subcellularLocation>
</comment>
<dbReference type="Pfam" id="PF00528">
    <property type="entry name" value="BPD_transp_1"/>
    <property type="match status" value="1"/>
</dbReference>
<evidence type="ECO:0000256" key="3">
    <source>
        <dbReference type="ARBA" id="ARBA00022475"/>
    </source>
</evidence>
<evidence type="ECO:0000259" key="8">
    <source>
        <dbReference type="PROSITE" id="PS50928"/>
    </source>
</evidence>
<dbReference type="EMBL" id="CP020991">
    <property type="protein sequence ID" value="AUO19047.1"/>
    <property type="molecule type" value="Genomic_DNA"/>
</dbReference>
<sequence length="297" mass="33169">MVKDNTVSSIILDVVIYIFLILLMIVTLYPIIYIFSVSLSSQAAFEAGKVVLWPVEPNLDAYKEIITGKTVPMSFLQAVINTVLYTVISLALTTTLAYPLSRSKDRVPFHGLITKLIVFTMFFTAGMIPVYLIVQMVGLLDTRWALILPVAISTYNLIVMRSFFESVPVELEEAAFIDGANELTIFVKIILPLSKAALATVGLFYGVYMWNTWFSAMLYLSDRVKNLYPLQYIIRQIVMENQLAAEAQAAGELNTVTVSTVSLKYATLFISIVPMLCVYPFIQKYFVKGVMVGSVKG</sequence>
<dbReference type="InterPro" id="IPR000515">
    <property type="entry name" value="MetI-like"/>
</dbReference>
<keyword evidence="6 7" id="KW-0472">Membrane</keyword>
<evidence type="ECO:0000256" key="7">
    <source>
        <dbReference type="RuleBase" id="RU363032"/>
    </source>
</evidence>
<gene>
    <name evidence="9" type="ORF">B9O19_00871</name>
</gene>
<evidence type="ECO:0000256" key="1">
    <source>
        <dbReference type="ARBA" id="ARBA00004651"/>
    </source>
</evidence>
<evidence type="ECO:0000313" key="9">
    <source>
        <dbReference type="EMBL" id="AUO19047.1"/>
    </source>
</evidence>
<dbReference type="PANTHER" id="PTHR43744">
    <property type="entry name" value="ABC TRANSPORTER PERMEASE PROTEIN MG189-RELATED-RELATED"/>
    <property type="match status" value="1"/>
</dbReference>
<evidence type="ECO:0000256" key="5">
    <source>
        <dbReference type="ARBA" id="ARBA00022989"/>
    </source>
</evidence>
<dbReference type="GeneID" id="98062287"/>
<feature type="transmembrane region" description="Helical" evidence="7">
    <location>
        <begin position="112"/>
        <end position="134"/>
    </location>
</feature>
<dbReference type="GO" id="GO:0055085">
    <property type="term" value="P:transmembrane transport"/>
    <property type="evidence" value="ECO:0007669"/>
    <property type="project" value="InterPro"/>
</dbReference>
<dbReference type="PANTHER" id="PTHR43744:SF9">
    <property type="entry name" value="POLYGALACTURONAN_RHAMNOGALACTURONAN TRANSPORT SYSTEM PERMEASE PROTEIN YTCP"/>
    <property type="match status" value="1"/>
</dbReference>
<dbReference type="RefSeq" id="WP_102365286.1">
    <property type="nucleotide sequence ID" value="NZ_CP020991.1"/>
</dbReference>
<dbReference type="KEGG" id="mpec:B9O19_00871"/>
<organism evidence="9 10">
    <name type="scientific">Monoglobus pectinilyticus</name>
    <dbReference type="NCBI Taxonomy" id="1981510"/>
    <lineage>
        <taxon>Bacteria</taxon>
        <taxon>Bacillati</taxon>
        <taxon>Bacillota</taxon>
        <taxon>Clostridia</taxon>
        <taxon>Monoglobales</taxon>
        <taxon>Monoglobaceae</taxon>
        <taxon>Monoglobus</taxon>
    </lineage>
</organism>
<keyword evidence="5 7" id="KW-1133">Transmembrane helix</keyword>
<dbReference type="Proteomes" id="UP000235589">
    <property type="component" value="Chromosome"/>
</dbReference>
<feature type="transmembrane region" description="Helical" evidence="7">
    <location>
        <begin position="12"/>
        <end position="35"/>
    </location>
</feature>
<dbReference type="Gene3D" id="1.10.3720.10">
    <property type="entry name" value="MetI-like"/>
    <property type="match status" value="1"/>
</dbReference>
<comment type="similarity">
    <text evidence="7">Belongs to the binding-protein-dependent transport system permease family.</text>
</comment>
<keyword evidence="10" id="KW-1185">Reference proteome</keyword>